<proteinExistence type="inferred from homology"/>
<keyword evidence="5" id="KW-0812">Transmembrane</keyword>
<protein>
    <recommendedName>
        <fullName evidence="6">LRAT domain-containing protein</fullName>
    </recommendedName>
</protein>
<dbReference type="PROSITE" id="PS51934">
    <property type="entry name" value="LRAT"/>
    <property type="match status" value="1"/>
</dbReference>
<evidence type="ECO:0000256" key="2">
    <source>
        <dbReference type="ARBA" id="ARBA00022679"/>
    </source>
</evidence>
<evidence type="ECO:0000256" key="1">
    <source>
        <dbReference type="ARBA" id="ARBA00007824"/>
    </source>
</evidence>
<comment type="similarity">
    <text evidence="1">Belongs to the H-rev107 family.</text>
</comment>
<accession>A0A8C5R6F3</accession>
<dbReference type="GO" id="GO:0004623">
    <property type="term" value="F:phospholipase A2 activity"/>
    <property type="evidence" value="ECO:0007669"/>
    <property type="project" value="TreeGrafter"/>
</dbReference>
<dbReference type="Pfam" id="PF04970">
    <property type="entry name" value="LRAT"/>
    <property type="match status" value="1"/>
</dbReference>
<dbReference type="GeneTree" id="ENSGT00940000162660"/>
<dbReference type="GO" id="GO:0016410">
    <property type="term" value="F:N-acyltransferase activity"/>
    <property type="evidence" value="ECO:0007669"/>
    <property type="project" value="TreeGrafter"/>
</dbReference>
<dbReference type="GO" id="GO:0005737">
    <property type="term" value="C:cytoplasm"/>
    <property type="evidence" value="ECO:0007669"/>
    <property type="project" value="TreeGrafter"/>
</dbReference>
<dbReference type="Gene3D" id="3.90.1720.10">
    <property type="entry name" value="endopeptidase domain like (from Nostoc punctiforme)"/>
    <property type="match status" value="1"/>
</dbReference>
<name>A0A8C5R6F3_9ANUR</name>
<feature type="transmembrane region" description="Helical" evidence="5">
    <location>
        <begin position="130"/>
        <end position="147"/>
    </location>
</feature>
<keyword evidence="2" id="KW-0808">Transferase</keyword>
<keyword evidence="3" id="KW-0378">Hydrolase</keyword>
<dbReference type="Proteomes" id="UP000694569">
    <property type="component" value="Unplaced"/>
</dbReference>
<dbReference type="Ensembl" id="ENSLLET00000050224.1">
    <property type="protein sequence ID" value="ENSLLEP00000048338.1"/>
    <property type="gene ID" value="ENSLLEG00000030486.1"/>
</dbReference>
<evidence type="ECO:0000313" key="7">
    <source>
        <dbReference type="Ensembl" id="ENSLLEP00000048338.1"/>
    </source>
</evidence>
<dbReference type="AlphaFoldDB" id="A0A8C5R6F3"/>
<dbReference type="InterPro" id="IPR051496">
    <property type="entry name" value="H-rev107_PLA/AT"/>
</dbReference>
<reference evidence="7" key="2">
    <citation type="submission" date="2025-09" db="UniProtKB">
        <authorList>
            <consortium name="Ensembl"/>
        </authorList>
    </citation>
    <scope>IDENTIFICATION</scope>
</reference>
<evidence type="ECO:0000256" key="4">
    <source>
        <dbReference type="ARBA" id="ARBA00023098"/>
    </source>
</evidence>
<sequence length="171" mass="18665">MKGKEPQPGDLIEFHRVGYQHWGICVEHGYVVHLTDLNGGSIETLVSYGPAVVRKDPLDVVAGKSHFVVNKKYDEKMTPLPAEYVVKAALENVGQTVNYNIITNNCEHFVTQLKYGTAFSDQVKNAVTCLAVAVVVLVTAGVVFAVIKSNPVSLSRMLLAFLFKKCASKAV</sequence>
<evidence type="ECO:0000256" key="5">
    <source>
        <dbReference type="SAM" id="Phobius"/>
    </source>
</evidence>
<dbReference type="GO" id="GO:0070292">
    <property type="term" value="P:N-acylphosphatidylethanolamine metabolic process"/>
    <property type="evidence" value="ECO:0007669"/>
    <property type="project" value="TreeGrafter"/>
</dbReference>
<feature type="domain" description="LRAT" evidence="6">
    <location>
        <begin position="11"/>
        <end position="122"/>
    </location>
</feature>
<dbReference type="PANTHER" id="PTHR13943">
    <property type="entry name" value="HRAS-LIKE SUPPRESSOR - RELATED"/>
    <property type="match status" value="1"/>
</dbReference>
<evidence type="ECO:0000313" key="8">
    <source>
        <dbReference type="Proteomes" id="UP000694569"/>
    </source>
</evidence>
<keyword evidence="4" id="KW-0443">Lipid metabolism</keyword>
<keyword evidence="5" id="KW-0472">Membrane</keyword>
<organism evidence="7 8">
    <name type="scientific">Leptobrachium leishanense</name>
    <name type="common">Leishan spiny toad</name>
    <dbReference type="NCBI Taxonomy" id="445787"/>
    <lineage>
        <taxon>Eukaryota</taxon>
        <taxon>Metazoa</taxon>
        <taxon>Chordata</taxon>
        <taxon>Craniata</taxon>
        <taxon>Vertebrata</taxon>
        <taxon>Euteleostomi</taxon>
        <taxon>Amphibia</taxon>
        <taxon>Batrachia</taxon>
        <taxon>Anura</taxon>
        <taxon>Pelobatoidea</taxon>
        <taxon>Megophryidae</taxon>
        <taxon>Leptobrachium</taxon>
    </lineage>
</organism>
<dbReference type="GO" id="GO:0008970">
    <property type="term" value="F:phospholipase A1 activity"/>
    <property type="evidence" value="ECO:0007669"/>
    <property type="project" value="TreeGrafter"/>
</dbReference>
<evidence type="ECO:0000259" key="6">
    <source>
        <dbReference type="PROSITE" id="PS51934"/>
    </source>
</evidence>
<keyword evidence="5" id="KW-1133">Transmembrane helix</keyword>
<evidence type="ECO:0000256" key="3">
    <source>
        <dbReference type="ARBA" id="ARBA00022801"/>
    </source>
</evidence>
<reference evidence="7" key="1">
    <citation type="submission" date="2025-08" db="UniProtKB">
        <authorList>
            <consortium name="Ensembl"/>
        </authorList>
    </citation>
    <scope>IDENTIFICATION</scope>
</reference>
<dbReference type="PANTHER" id="PTHR13943:SF31">
    <property type="entry name" value="PHOSPHOLIPASE A AND ACYLTRANSFERASE 3"/>
    <property type="match status" value="1"/>
</dbReference>
<dbReference type="InterPro" id="IPR007053">
    <property type="entry name" value="LRAT_dom"/>
</dbReference>
<dbReference type="OrthoDB" id="421951at2759"/>
<keyword evidence="8" id="KW-1185">Reference proteome</keyword>